<dbReference type="InterPro" id="IPR000846">
    <property type="entry name" value="DapB_N"/>
</dbReference>
<dbReference type="RefSeq" id="WP_318704469.1">
    <property type="nucleotide sequence ID" value="NZ_CALWMU010000019.1"/>
</dbReference>
<evidence type="ECO:0000313" key="13">
    <source>
        <dbReference type="EMBL" id="HIW80196.1"/>
    </source>
</evidence>
<keyword evidence="5 9" id="KW-0220">Diaminopimelate biosynthesis</keyword>
<name>A0A9D1R1Z3_9FIRM</name>
<keyword evidence="8 9" id="KW-0457">Lysine biosynthesis</keyword>
<dbReference type="AlphaFoldDB" id="A0A9D1R1Z3"/>
<feature type="binding site" evidence="9">
    <location>
        <position position="36"/>
    </location>
    <ligand>
        <name>NADP(+)</name>
        <dbReference type="ChEBI" id="CHEBI:58349"/>
    </ligand>
</feature>
<feature type="binding site" evidence="9">
    <location>
        <position position="144"/>
    </location>
    <ligand>
        <name>(S)-2,3,4,5-tetrahydrodipicolinate</name>
        <dbReference type="ChEBI" id="CHEBI:16845"/>
    </ligand>
</feature>
<comment type="function">
    <text evidence="9">Catalyzes the conversion of 4-hydroxy-tetrahydrodipicolinate (HTPA) to tetrahydrodipicolinate.</text>
</comment>
<keyword evidence="7 9" id="KW-0520">NAD</keyword>
<keyword evidence="4 9" id="KW-0521">NADP</keyword>
<reference evidence="13" key="1">
    <citation type="journal article" date="2021" name="PeerJ">
        <title>Extensive microbial diversity within the chicken gut microbiome revealed by metagenomics and culture.</title>
        <authorList>
            <person name="Gilroy R."/>
            <person name="Ravi A."/>
            <person name="Getino M."/>
            <person name="Pursley I."/>
            <person name="Horton D.L."/>
            <person name="Alikhan N.F."/>
            <person name="Baker D."/>
            <person name="Gharbi K."/>
            <person name="Hall N."/>
            <person name="Watson M."/>
            <person name="Adriaenssens E.M."/>
            <person name="Foster-Nyarko E."/>
            <person name="Jarju S."/>
            <person name="Secka A."/>
            <person name="Antonio M."/>
            <person name="Oren A."/>
            <person name="Chaudhuri R.R."/>
            <person name="La Ragione R."/>
            <person name="Hildebrand F."/>
            <person name="Pallen M.J."/>
        </authorList>
    </citation>
    <scope>NUCLEOTIDE SEQUENCE</scope>
    <source>
        <strain evidence="13">CHK195-6426</strain>
    </source>
</reference>
<evidence type="ECO:0000256" key="7">
    <source>
        <dbReference type="ARBA" id="ARBA00023027"/>
    </source>
</evidence>
<evidence type="ECO:0000313" key="14">
    <source>
        <dbReference type="Proteomes" id="UP000824265"/>
    </source>
</evidence>
<feature type="binding site" evidence="9">
    <location>
        <begin position="153"/>
        <end position="154"/>
    </location>
    <ligand>
        <name>(S)-2,3,4,5-tetrahydrodipicolinate</name>
        <dbReference type="ChEBI" id="CHEBI:16845"/>
    </ligand>
</feature>
<feature type="domain" description="Dihydrodipicolinate reductase C-terminal" evidence="12">
    <location>
        <begin position="115"/>
        <end position="250"/>
    </location>
</feature>
<evidence type="ECO:0000256" key="6">
    <source>
        <dbReference type="ARBA" id="ARBA00023002"/>
    </source>
</evidence>
<feature type="active site" description="Proton donor" evidence="9">
    <location>
        <position position="147"/>
    </location>
</feature>
<evidence type="ECO:0000256" key="8">
    <source>
        <dbReference type="ARBA" id="ARBA00023154"/>
    </source>
</evidence>
<dbReference type="InterPro" id="IPR022663">
    <property type="entry name" value="DapB_C"/>
</dbReference>
<feature type="binding site" evidence="9">
    <location>
        <position position="34"/>
    </location>
    <ligand>
        <name>NAD(+)</name>
        <dbReference type="ChEBI" id="CHEBI:57540"/>
    </ligand>
</feature>
<dbReference type="Gene3D" id="3.30.360.10">
    <property type="entry name" value="Dihydrodipicolinate Reductase, domain 2"/>
    <property type="match status" value="1"/>
</dbReference>
<proteinExistence type="inferred from homology"/>
<dbReference type="GO" id="GO:0008839">
    <property type="term" value="F:4-hydroxy-tetrahydrodipicolinate reductase"/>
    <property type="evidence" value="ECO:0007669"/>
    <property type="project" value="UniProtKB-UniRule"/>
</dbReference>
<dbReference type="SUPFAM" id="SSF51735">
    <property type="entry name" value="NAD(P)-binding Rossmann-fold domains"/>
    <property type="match status" value="1"/>
</dbReference>
<dbReference type="Gene3D" id="3.40.50.720">
    <property type="entry name" value="NAD(P)-binding Rossmann-like Domain"/>
    <property type="match status" value="1"/>
</dbReference>
<organism evidence="13 14">
    <name type="scientific">Candidatus Acetatifactor stercoripullorum</name>
    <dbReference type="NCBI Taxonomy" id="2838414"/>
    <lineage>
        <taxon>Bacteria</taxon>
        <taxon>Bacillati</taxon>
        <taxon>Bacillota</taxon>
        <taxon>Clostridia</taxon>
        <taxon>Lachnospirales</taxon>
        <taxon>Lachnospiraceae</taxon>
        <taxon>Acetatifactor</taxon>
    </lineage>
</organism>
<dbReference type="PANTHER" id="PTHR20836:SF7">
    <property type="entry name" value="4-HYDROXY-TETRAHYDRODIPICOLINATE REDUCTASE"/>
    <property type="match status" value="1"/>
</dbReference>
<feature type="active site" description="Proton donor/acceptor" evidence="9">
    <location>
        <position position="143"/>
    </location>
</feature>
<evidence type="ECO:0000256" key="9">
    <source>
        <dbReference type="HAMAP-Rule" id="MF_00102"/>
    </source>
</evidence>
<dbReference type="SUPFAM" id="SSF55347">
    <property type="entry name" value="Glyceraldehyde-3-phosphate dehydrogenase-like, C-terminal domain"/>
    <property type="match status" value="1"/>
</dbReference>
<evidence type="ECO:0000256" key="4">
    <source>
        <dbReference type="ARBA" id="ARBA00022857"/>
    </source>
</evidence>
<gene>
    <name evidence="9 13" type="primary">dapB</name>
    <name evidence="13" type="ORF">H9742_01495</name>
</gene>
<feature type="binding site" evidence="9">
    <location>
        <begin position="8"/>
        <end position="13"/>
    </location>
    <ligand>
        <name>NAD(+)</name>
        <dbReference type="ChEBI" id="CHEBI:57540"/>
    </ligand>
</feature>
<sequence length="255" mass="27751">MIRIIMNGCNGKMGQVISALVEEDKETCMAAGIDIRDSGRNPYPVYSDLWDCNVEADCLIDFSTASAVDSVLKYCVEKKLPCVLCTTGLSEEQIKGVEEASARTAILRSANMSLGINLLFKLLKTAARTLAEAGFDMEIVEKHHRLKLDAPSGTALALADAINEEFGNEYEYVYDRSPRRQKRPDKEIGISAVRGGTIVGEHDVIFAGEDEVITFSHQAFSKAVFGKGAVEAAKFLAGKSAGLYQMSDVIDARVK</sequence>
<evidence type="ECO:0000256" key="1">
    <source>
        <dbReference type="ARBA" id="ARBA00006642"/>
    </source>
</evidence>
<dbReference type="FunFam" id="3.30.360.10:FF:000009">
    <property type="entry name" value="4-hydroxy-tetrahydrodipicolinate reductase"/>
    <property type="match status" value="1"/>
</dbReference>
<evidence type="ECO:0000256" key="3">
    <source>
        <dbReference type="ARBA" id="ARBA00022605"/>
    </source>
</evidence>
<evidence type="ECO:0000256" key="5">
    <source>
        <dbReference type="ARBA" id="ARBA00022915"/>
    </source>
</evidence>
<comment type="pathway">
    <text evidence="9">Amino-acid biosynthesis; L-lysine biosynthesis via DAP pathway; (S)-tetrahydrodipicolinate from L-aspartate: step 4/4.</text>
</comment>
<dbReference type="NCBIfam" id="TIGR00036">
    <property type="entry name" value="dapB"/>
    <property type="match status" value="1"/>
</dbReference>
<protein>
    <recommendedName>
        <fullName evidence="9 10">4-hydroxy-tetrahydrodipicolinate reductase</fullName>
        <shortName evidence="9">HTPA reductase</shortName>
        <ecNumber evidence="9 10">1.17.1.8</ecNumber>
    </recommendedName>
</protein>
<dbReference type="InterPro" id="IPR036291">
    <property type="entry name" value="NAD(P)-bd_dom_sf"/>
</dbReference>
<dbReference type="PROSITE" id="PS01298">
    <property type="entry name" value="DAPB"/>
    <property type="match status" value="1"/>
</dbReference>
<dbReference type="PANTHER" id="PTHR20836">
    <property type="entry name" value="DIHYDRODIPICOLINATE REDUCTASE"/>
    <property type="match status" value="1"/>
</dbReference>
<reference evidence="13" key="2">
    <citation type="submission" date="2021-04" db="EMBL/GenBank/DDBJ databases">
        <authorList>
            <person name="Gilroy R."/>
        </authorList>
    </citation>
    <scope>NUCLEOTIDE SEQUENCE</scope>
    <source>
        <strain evidence="13">CHK195-6426</strain>
    </source>
</reference>
<dbReference type="Pfam" id="PF01113">
    <property type="entry name" value="DapB_N"/>
    <property type="match status" value="1"/>
</dbReference>
<evidence type="ECO:0000259" key="11">
    <source>
        <dbReference type="Pfam" id="PF01113"/>
    </source>
</evidence>
<comment type="similarity">
    <text evidence="1 9">Belongs to the DapB family.</text>
</comment>
<dbReference type="GO" id="GO:0019877">
    <property type="term" value="P:diaminopimelate biosynthetic process"/>
    <property type="evidence" value="ECO:0007669"/>
    <property type="project" value="UniProtKB-UniRule"/>
</dbReference>
<feature type="binding site" evidence="9">
    <location>
        <begin position="85"/>
        <end position="87"/>
    </location>
    <ligand>
        <name>NAD(+)</name>
        <dbReference type="ChEBI" id="CHEBI:57540"/>
    </ligand>
</feature>
<dbReference type="EMBL" id="DXGH01000007">
    <property type="protein sequence ID" value="HIW80196.1"/>
    <property type="molecule type" value="Genomic_DNA"/>
</dbReference>
<comment type="caution">
    <text evidence="13">The sequence shown here is derived from an EMBL/GenBank/DDBJ whole genome shotgun (WGS) entry which is preliminary data.</text>
</comment>
<dbReference type="Proteomes" id="UP000824265">
    <property type="component" value="Unassembled WGS sequence"/>
</dbReference>
<dbReference type="InterPro" id="IPR022664">
    <property type="entry name" value="DapB_N_CS"/>
</dbReference>
<dbReference type="GO" id="GO:0051287">
    <property type="term" value="F:NAD binding"/>
    <property type="evidence" value="ECO:0007669"/>
    <property type="project" value="UniProtKB-UniRule"/>
</dbReference>
<dbReference type="Pfam" id="PF05173">
    <property type="entry name" value="DapB_C"/>
    <property type="match status" value="1"/>
</dbReference>
<dbReference type="GO" id="GO:0005829">
    <property type="term" value="C:cytosol"/>
    <property type="evidence" value="ECO:0007669"/>
    <property type="project" value="TreeGrafter"/>
</dbReference>
<comment type="subcellular location">
    <subcellularLocation>
        <location evidence="9">Cytoplasm</location>
    </subcellularLocation>
</comment>
<accession>A0A9D1R1Z3</accession>
<feature type="domain" description="Dihydrodipicolinate reductase N-terminal" evidence="11">
    <location>
        <begin position="2"/>
        <end position="112"/>
    </location>
</feature>
<dbReference type="GO" id="GO:0050661">
    <property type="term" value="F:NADP binding"/>
    <property type="evidence" value="ECO:0007669"/>
    <property type="project" value="UniProtKB-UniRule"/>
</dbReference>
<comment type="subunit">
    <text evidence="9">Homotetramer.</text>
</comment>
<comment type="catalytic activity">
    <reaction evidence="9">
        <text>(S)-2,3,4,5-tetrahydrodipicolinate + NADP(+) + H2O = (2S,4S)-4-hydroxy-2,3,4,5-tetrahydrodipicolinate + NADPH + H(+)</text>
        <dbReference type="Rhea" id="RHEA:35331"/>
        <dbReference type="ChEBI" id="CHEBI:15377"/>
        <dbReference type="ChEBI" id="CHEBI:15378"/>
        <dbReference type="ChEBI" id="CHEBI:16845"/>
        <dbReference type="ChEBI" id="CHEBI:57783"/>
        <dbReference type="ChEBI" id="CHEBI:58349"/>
        <dbReference type="ChEBI" id="CHEBI:67139"/>
        <dbReference type="EC" id="1.17.1.8"/>
    </reaction>
</comment>
<feature type="binding site" evidence="9">
    <location>
        <begin position="109"/>
        <end position="112"/>
    </location>
    <ligand>
        <name>NAD(+)</name>
        <dbReference type="ChEBI" id="CHEBI:57540"/>
    </ligand>
</feature>
<dbReference type="CDD" id="cd02274">
    <property type="entry name" value="DHDPR_N"/>
    <property type="match status" value="1"/>
</dbReference>
<dbReference type="EC" id="1.17.1.8" evidence="9 10"/>
<dbReference type="GO" id="GO:0009089">
    <property type="term" value="P:lysine biosynthetic process via diaminopimelate"/>
    <property type="evidence" value="ECO:0007669"/>
    <property type="project" value="UniProtKB-UniRule"/>
</dbReference>
<evidence type="ECO:0000259" key="12">
    <source>
        <dbReference type="Pfam" id="PF05173"/>
    </source>
</evidence>
<dbReference type="HAMAP" id="MF_00102">
    <property type="entry name" value="DapB"/>
    <property type="match status" value="1"/>
</dbReference>
<keyword evidence="2 9" id="KW-0963">Cytoplasm</keyword>
<dbReference type="GO" id="GO:0016726">
    <property type="term" value="F:oxidoreductase activity, acting on CH or CH2 groups, NAD or NADP as acceptor"/>
    <property type="evidence" value="ECO:0007669"/>
    <property type="project" value="UniProtKB-UniRule"/>
</dbReference>
<evidence type="ECO:0000256" key="10">
    <source>
        <dbReference type="NCBIfam" id="TIGR00036"/>
    </source>
</evidence>
<keyword evidence="3 9" id="KW-0028">Amino-acid biosynthesis</keyword>
<dbReference type="InterPro" id="IPR023940">
    <property type="entry name" value="DHDPR_bac"/>
</dbReference>
<keyword evidence="6 9" id="KW-0560">Oxidoreductase</keyword>
<evidence type="ECO:0000256" key="2">
    <source>
        <dbReference type="ARBA" id="ARBA00022490"/>
    </source>
</evidence>
<comment type="caution">
    <text evidence="9">Was originally thought to be a dihydrodipicolinate reductase (DHDPR), catalyzing the conversion of dihydrodipicolinate to tetrahydrodipicolinate. However, it was shown in E.coli that the substrate of the enzymatic reaction is not dihydrodipicolinate (DHDP) but in fact (2S,4S)-4-hydroxy-2,3,4,5-tetrahydrodipicolinic acid (HTPA), the product released by the DapA-catalyzed reaction.</text>
</comment>
<dbReference type="PIRSF" id="PIRSF000161">
    <property type="entry name" value="DHPR"/>
    <property type="match status" value="1"/>
</dbReference>
<comment type="catalytic activity">
    <reaction evidence="9">
        <text>(S)-2,3,4,5-tetrahydrodipicolinate + NAD(+) + H2O = (2S,4S)-4-hydroxy-2,3,4,5-tetrahydrodipicolinate + NADH + H(+)</text>
        <dbReference type="Rhea" id="RHEA:35323"/>
        <dbReference type="ChEBI" id="CHEBI:15377"/>
        <dbReference type="ChEBI" id="CHEBI:15378"/>
        <dbReference type="ChEBI" id="CHEBI:16845"/>
        <dbReference type="ChEBI" id="CHEBI:57540"/>
        <dbReference type="ChEBI" id="CHEBI:57945"/>
        <dbReference type="ChEBI" id="CHEBI:67139"/>
        <dbReference type="EC" id="1.17.1.8"/>
    </reaction>
</comment>